<feature type="domain" description="Glycosyltransferase 2-like" evidence="4">
    <location>
        <begin position="6"/>
        <end position="170"/>
    </location>
</feature>
<dbReference type="InterPro" id="IPR001173">
    <property type="entry name" value="Glyco_trans_2-like"/>
</dbReference>
<dbReference type="PANTHER" id="PTHR43179:SF12">
    <property type="entry name" value="GALACTOFURANOSYLTRANSFERASE GLFT2"/>
    <property type="match status" value="1"/>
</dbReference>
<dbReference type="Gene3D" id="3.90.550.10">
    <property type="entry name" value="Spore Coat Polysaccharide Biosynthesis Protein SpsA, Chain A"/>
    <property type="match status" value="1"/>
</dbReference>
<evidence type="ECO:0000259" key="4">
    <source>
        <dbReference type="Pfam" id="PF00535"/>
    </source>
</evidence>
<name>A0A948TM51_9BACT</name>
<keyword evidence="3" id="KW-0808">Transferase</keyword>
<organism evidence="5 6">
    <name type="scientific">Candidatus Phocaeicola excrementipullorum</name>
    <dbReference type="NCBI Taxonomy" id="2838731"/>
    <lineage>
        <taxon>Bacteria</taxon>
        <taxon>Pseudomonadati</taxon>
        <taxon>Bacteroidota</taxon>
        <taxon>Bacteroidia</taxon>
        <taxon>Bacteroidales</taxon>
        <taxon>Bacteroidaceae</taxon>
        <taxon>Phocaeicola</taxon>
    </lineage>
</organism>
<dbReference type="InterPro" id="IPR029044">
    <property type="entry name" value="Nucleotide-diphossugar_trans"/>
</dbReference>
<dbReference type="PANTHER" id="PTHR43179">
    <property type="entry name" value="RHAMNOSYLTRANSFERASE WBBL"/>
    <property type="match status" value="1"/>
</dbReference>
<dbReference type="GO" id="GO:0016757">
    <property type="term" value="F:glycosyltransferase activity"/>
    <property type="evidence" value="ECO:0007669"/>
    <property type="project" value="UniProtKB-KW"/>
</dbReference>
<reference evidence="5" key="1">
    <citation type="journal article" date="2021" name="PeerJ">
        <title>Extensive microbial diversity within the chicken gut microbiome revealed by metagenomics and culture.</title>
        <authorList>
            <person name="Gilroy R."/>
            <person name="Ravi A."/>
            <person name="Getino M."/>
            <person name="Pursley I."/>
            <person name="Horton D.L."/>
            <person name="Alikhan N.F."/>
            <person name="Baker D."/>
            <person name="Gharbi K."/>
            <person name="Hall N."/>
            <person name="Watson M."/>
            <person name="Adriaenssens E.M."/>
            <person name="Foster-Nyarko E."/>
            <person name="Jarju S."/>
            <person name="Secka A."/>
            <person name="Antonio M."/>
            <person name="Oren A."/>
            <person name="Chaudhuri R.R."/>
            <person name="La Ragione R."/>
            <person name="Hildebrand F."/>
            <person name="Pallen M.J."/>
        </authorList>
    </citation>
    <scope>NUCLEOTIDE SEQUENCE</scope>
    <source>
        <strain evidence="5">8470</strain>
    </source>
</reference>
<evidence type="ECO:0000256" key="1">
    <source>
        <dbReference type="ARBA" id="ARBA00006739"/>
    </source>
</evidence>
<sequence>MKSVAILLTVHNRKEKTYKCLNSVYKNIEKITEYDFDVYLTDDGSTDGTYTMVKENFSKVKVIKGNGNLFWCRGMYVAWKEACNTKDYDYYIWLNDDVELFDESLENGIKLCNKVNNYAIITGAFRSKKNGDLTYGAKFIDDKKVGPNGKLQEIQIFFGNFIVVPNNVVKKIGIIDPTYKHAYGDNDYSLRALKNNIKVYLMPEYVGYCEAHSYTEKYMDPKQSVKNRFKALYSPVYTPHDAFVYNYRYFSLFKALRIVLQLHIITLFPRLKNKK</sequence>
<dbReference type="SUPFAM" id="SSF53448">
    <property type="entry name" value="Nucleotide-diphospho-sugar transferases"/>
    <property type="match status" value="1"/>
</dbReference>
<keyword evidence="2" id="KW-0328">Glycosyltransferase</keyword>
<reference evidence="5" key="2">
    <citation type="submission" date="2021-04" db="EMBL/GenBank/DDBJ databases">
        <authorList>
            <person name="Gilroy R."/>
        </authorList>
    </citation>
    <scope>NUCLEOTIDE SEQUENCE</scope>
    <source>
        <strain evidence="5">8470</strain>
    </source>
</reference>
<evidence type="ECO:0000256" key="3">
    <source>
        <dbReference type="ARBA" id="ARBA00022679"/>
    </source>
</evidence>
<comment type="similarity">
    <text evidence="1">Belongs to the glycosyltransferase 2 family.</text>
</comment>
<evidence type="ECO:0000313" key="5">
    <source>
        <dbReference type="EMBL" id="MBU3855888.1"/>
    </source>
</evidence>
<dbReference type="Proteomes" id="UP000784286">
    <property type="component" value="Unassembled WGS sequence"/>
</dbReference>
<comment type="caution">
    <text evidence="5">The sequence shown here is derived from an EMBL/GenBank/DDBJ whole genome shotgun (WGS) entry which is preliminary data.</text>
</comment>
<evidence type="ECO:0000256" key="2">
    <source>
        <dbReference type="ARBA" id="ARBA00022676"/>
    </source>
</evidence>
<proteinExistence type="inferred from homology"/>
<dbReference type="AlphaFoldDB" id="A0A948TM51"/>
<protein>
    <submittedName>
        <fullName evidence="5">Glycosyltransferase family 2 protein</fullName>
    </submittedName>
</protein>
<dbReference type="EMBL" id="JAHLFJ010000047">
    <property type="protein sequence ID" value="MBU3855888.1"/>
    <property type="molecule type" value="Genomic_DNA"/>
</dbReference>
<dbReference type="Pfam" id="PF00535">
    <property type="entry name" value="Glycos_transf_2"/>
    <property type="match status" value="1"/>
</dbReference>
<gene>
    <name evidence="5" type="ORF">H9928_04915</name>
</gene>
<evidence type="ECO:0000313" key="6">
    <source>
        <dbReference type="Proteomes" id="UP000784286"/>
    </source>
</evidence>
<accession>A0A948TM51</accession>